<dbReference type="GeneID" id="58107853"/>
<dbReference type="EMBL" id="QUBG01000001">
    <property type="protein sequence ID" value="TPR46268.1"/>
    <property type="molecule type" value="Genomic_DNA"/>
</dbReference>
<reference evidence="4" key="1">
    <citation type="submission" date="2018-08" db="EMBL/GenBank/DDBJ databases">
        <title>Comparative genomics of wild bee and flower associated Lactobacillus reveals potential adaptation to the bee host.</title>
        <authorList>
            <person name="Vuong H.Q."/>
            <person name="Mcfrederick Q.S."/>
        </authorList>
    </citation>
    <scope>NUCLEOTIDE SEQUENCE</scope>
    <source>
        <strain evidence="4">HV_63</strain>
    </source>
</reference>
<evidence type="ECO:0000256" key="1">
    <source>
        <dbReference type="PROSITE-ProRule" id="PRU00285"/>
    </source>
</evidence>
<proteinExistence type="inferred from homology"/>
<dbReference type="InterPro" id="IPR008978">
    <property type="entry name" value="HSP20-like_chaperone"/>
</dbReference>
<dbReference type="AlphaFoldDB" id="A0A9Q8INJ3"/>
<name>A0A9Q8INJ3_9LACO</name>
<dbReference type="InterPro" id="IPR002068">
    <property type="entry name" value="A-crystallin/Hsp20_dom"/>
</dbReference>
<dbReference type="SUPFAM" id="SSF49764">
    <property type="entry name" value="HSP20-like chaperones"/>
    <property type="match status" value="1"/>
</dbReference>
<evidence type="ECO:0000259" key="3">
    <source>
        <dbReference type="PROSITE" id="PS01031"/>
    </source>
</evidence>
<comment type="similarity">
    <text evidence="1 2">Belongs to the small heat shock protein (HSP20) family.</text>
</comment>
<gene>
    <name evidence="4" type="ORF">DY130_01760</name>
</gene>
<organism evidence="4 5">
    <name type="scientific">Apilactobacillus micheneri</name>
    <dbReference type="NCBI Taxonomy" id="1899430"/>
    <lineage>
        <taxon>Bacteria</taxon>
        <taxon>Bacillati</taxon>
        <taxon>Bacillota</taxon>
        <taxon>Bacilli</taxon>
        <taxon>Lactobacillales</taxon>
        <taxon>Lactobacillaceae</taxon>
        <taxon>Apilactobacillus</taxon>
    </lineage>
</organism>
<dbReference type="Pfam" id="PF00011">
    <property type="entry name" value="HSP20"/>
    <property type="match status" value="1"/>
</dbReference>
<dbReference type="PROSITE" id="PS01031">
    <property type="entry name" value="SHSP"/>
    <property type="match status" value="1"/>
</dbReference>
<evidence type="ECO:0000313" key="5">
    <source>
        <dbReference type="Proteomes" id="UP000784700"/>
    </source>
</evidence>
<feature type="domain" description="SHSP" evidence="3">
    <location>
        <begin position="29"/>
        <end position="141"/>
    </location>
</feature>
<evidence type="ECO:0000313" key="4">
    <source>
        <dbReference type="EMBL" id="TPR46268.1"/>
    </source>
</evidence>
<dbReference type="InterPro" id="IPR031107">
    <property type="entry name" value="Small_HSP"/>
</dbReference>
<dbReference type="Gene3D" id="2.60.40.790">
    <property type="match status" value="1"/>
</dbReference>
<dbReference type="RefSeq" id="WP_140934361.1">
    <property type="nucleotide sequence ID" value="NZ_QUBF01000001.1"/>
</dbReference>
<dbReference type="CDD" id="cd06471">
    <property type="entry name" value="ACD_LpsHSP_like"/>
    <property type="match status" value="1"/>
</dbReference>
<dbReference type="PANTHER" id="PTHR11527">
    <property type="entry name" value="HEAT-SHOCK PROTEIN 20 FAMILY MEMBER"/>
    <property type="match status" value="1"/>
</dbReference>
<evidence type="ECO:0000256" key="2">
    <source>
        <dbReference type="RuleBase" id="RU003616"/>
    </source>
</evidence>
<sequence>MANELRNSDLGVFEPTDDFFGDFGKNFFNSIASNQMKTDVTENKDNYVVTSELPGFKKDNIHIDYENDNLNIRATHDLKKENNDKTGRVIRKERTARNTSRSFYLPDVENDQISASYDGGILKITLPKEAKDNNKHKINID</sequence>
<accession>A0A9Q8INJ3</accession>
<protein>
    <submittedName>
        <fullName evidence="4">Hsp20/alpha crystallin family protein</fullName>
    </submittedName>
</protein>
<comment type="caution">
    <text evidence="4">The sequence shown here is derived from an EMBL/GenBank/DDBJ whole genome shotgun (WGS) entry which is preliminary data.</text>
</comment>
<dbReference type="Proteomes" id="UP000784700">
    <property type="component" value="Unassembled WGS sequence"/>
</dbReference>